<comment type="caution">
    <text evidence="2">The sequence shown here is derived from an EMBL/GenBank/DDBJ whole genome shotgun (WGS) entry which is preliminary data.</text>
</comment>
<feature type="region of interest" description="Disordered" evidence="1">
    <location>
        <begin position="714"/>
        <end position="756"/>
    </location>
</feature>
<evidence type="ECO:0000256" key="1">
    <source>
        <dbReference type="SAM" id="MobiDB-lite"/>
    </source>
</evidence>
<dbReference type="Pfam" id="PF15112">
    <property type="entry name" value="DUF4559"/>
    <property type="match status" value="1"/>
</dbReference>
<dbReference type="InterPro" id="IPR027897">
    <property type="entry name" value="DUF4559"/>
</dbReference>
<accession>A0A9D4FLA7</accession>
<sequence>MNELITDRGLRNWIKACLGLKCVRDGMLPFMERKCEDMYANNETFTKSITKLTTYLCSVCCVKDVKPNHSMKNCPAKRQLGGKTKCACTNKKKQLCPHGGACGVMYDRIMNDHVNMAPRWDNSDCQKWYLNGWEQMKCFIEIPGYKEKAHISQADVTAFVHICQNNKTLYTIFKSHLGKLMQVRSDRNEIYHSGDLDLTDDKLKEYLANMKAVLNIAVFNAFTSDIQEQLDKLAKLEADVGIEVDTETEIEARKEALNALIEDTSTLEERIANTPADEPELSIQQAQFAVLQDSHMRSIADRLKGIKDEFNLCAKFLLEQSTELKSITAGVHVNTKAFEALQKELVQQSELIRGIEVATVKTNLVVTKSYKTLKDVECDVKTILLIFKEIFKHNRPHVRNINGSIVAEIKGTSDEKQLSNEIVQAFRNRKLTPDQEANGDFNNVVMDVIKAVEADGNDIIDVRTGSIIINILCPSLTNWITLCEKCIDGRMTRRFKPLQDYLRKNTSFGNLTITVDMLETDFVESVDTIVKQLYPHLIAALPQNMHRPDGIENTNVQQMNAMLTCLLDNSYQYSHQKHIADIQIHRAHRIQCPETQIDNGQTTWVRVDQICTGSKTDQNETPPTSETLSVQNTFSGTHTDLNVKEDAISTDLEACGRKIYDVTQPKIKQSNHDERYQVTSRNSDGSISIASFRESLMFRPRNSEHLYRSIGTNTAVTSRSSTDPELRKESWAFGSPHMMPDMSLEREDTPRRGLKRDRAYNKPFSTSSMSVFEESLHKGLKALESDDVTQPKIRQSNDDMPYQVRKRHSDGSLVPPGFVAIHPPPSLPLYRPSRTDTEVTCSSSTSPTGSWNSGFSATQSFEEWQKMNMDAVPKVETNAIHMPIDRSRFHKRKSKESPSAIMLSDTDNEIRTPLVKRIQDLMAGNVPGVKDGAGGNMME</sequence>
<dbReference type="AlphaFoldDB" id="A0A9D4FLA7"/>
<evidence type="ECO:0000313" key="3">
    <source>
        <dbReference type="Proteomes" id="UP000828390"/>
    </source>
</evidence>
<keyword evidence="3" id="KW-1185">Reference proteome</keyword>
<protein>
    <submittedName>
        <fullName evidence="2">Uncharacterized protein</fullName>
    </submittedName>
</protein>
<reference evidence="2" key="2">
    <citation type="submission" date="2020-11" db="EMBL/GenBank/DDBJ databases">
        <authorList>
            <person name="McCartney M.A."/>
            <person name="Auch B."/>
            <person name="Kono T."/>
            <person name="Mallez S."/>
            <person name="Becker A."/>
            <person name="Gohl D.M."/>
            <person name="Silverstein K.A.T."/>
            <person name="Koren S."/>
            <person name="Bechman K.B."/>
            <person name="Herman A."/>
            <person name="Abrahante J.E."/>
            <person name="Garbe J."/>
        </authorList>
    </citation>
    <scope>NUCLEOTIDE SEQUENCE</scope>
    <source>
        <strain evidence="2">Duluth1</strain>
        <tissue evidence="2">Whole animal</tissue>
    </source>
</reference>
<organism evidence="2 3">
    <name type="scientific">Dreissena polymorpha</name>
    <name type="common">Zebra mussel</name>
    <name type="synonym">Mytilus polymorpha</name>
    <dbReference type="NCBI Taxonomy" id="45954"/>
    <lineage>
        <taxon>Eukaryota</taxon>
        <taxon>Metazoa</taxon>
        <taxon>Spiralia</taxon>
        <taxon>Lophotrochozoa</taxon>
        <taxon>Mollusca</taxon>
        <taxon>Bivalvia</taxon>
        <taxon>Autobranchia</taxon>
        <taxon>Heteroconchia</taxon>
        <taxon>Euheterodonta</taxon>
        <taxon>Imparidentia</taxon>
        <taxon>Neoheterodontei</taxon>
        <taxon>Myida</taxon>
        <taxon>Dreissenoidea</taxon>
        <taxon>Dreissenidae</taxon>
        <taxon>Dreissena</taxon>
    </lineage>
</organism>
<gene>
    <name evidence="2" type="ORF">DPMN_154548</name>
</gene>
<name>A0A9D4FLA7_DREPO</name>
<dbReference type="EMBL" id="JAIWYP010000007">
    <property type="protein sequence ID" value="KAH3800905.1"/>
    <property type="molecule type" value="Genomic_DNA"/>
</dbReference>
<proteinExistence type="predicted"/>
<dbReference type="OrthoDB" id="6288411at2759"/>
<dbReference type="Proteomes" id="UP000828390">
    <property type="component" value="Unassembled WGS sequence"/>
</dbReference>
<feature type="compositionally biased region" description="Basic and acidic residues" evidence="1">
    <location>
        <begin position="743"/>
        <end position="756"/>
    </location>
</feature>
<reference evidence="2" key="1">
    <citation type="journal article" date="2019" name="bioRxiv">
        <title>The Genome of the Zebra Mussel, Dreissena polymorpha: A Resource for Invasive Species Research.</title>
        <authorList>
            <person name="McCartney M.A."/>
            <person name="Auch B."/>
            <person name="Kono T."/>
            <person name="Mallez S."/>
            <person name="Zhang Y."/>
            <person name="Obille A."/>
            <person name="Becker A."/>
            <person name="Abrahante J.E."/>
            <person name="Garbe J."/>
            <person name="Badalamenti J.P."/>
            <person name="Herman A."/>
            <person name="Mangelson H."/>
            <person name="Liachko I."/>
            <person name="Sullivan S."/>
            <person name="Sone E.D."/>
            <person name="Koren S."/>
            <person name="Silverstein K.A.T."/>
            <person name="Beckman K.B."/>
            <person name="Gohl D.M."/>
        </authorList>
    </citation>
    <scope>NUCLEOTIDE SEQUENCE</scope>
    <source>
        <strain evidence="2">Duluth1</strain>
        <tissue evidence="2">Whole animal</tissue>
    </source>
</reference>
<evidence type="ECO:0000313" key="2">
    <source>
        <dbReference type="EMBL" id="KAH3800905.1"/>
    </source>
</evidence>